<dbReference type="InterPro" id="IPR000297">
    <property type="entry name" value="PPIase_PpiC"/>
</dbReference>
<accession>A0A6I3S1X4</accession>
<organism evidence="8 9">
    <name type="scientific">Parasutterella excrementihominis</name>
    <dbReference type="NCBI Taxonomy" id="487175"/>
    <lineage>
        <taxon>Bacteria</taxon>
        <taxon>Pseudomonadati</taxon>
        <taxon>Pseudomonadota</taxon>
        <taxon>Betaproteobacteria</taxon>
        <taxon>Burkholderiales</taxon>
        <taxon>Sutterellaceae</taxon>
        <taxon>Parasutterella</taxon>
    </lineage>
</organism>
<dbReference type="InterPro" id="IPR050245">
    <property type="entry name" value="PrsA_foldase"/>
</dbReference>
<dbReference type="PANTHER" id="PTHR47245">
    <property type="entry name" value="PEPTIDYLPROLYL ISOMERASE"/>
    <property type="match status" value="1"/>
</dbReference>
<reference evidence="8 9" key="1">
    <citation type="journal article" date="2019" name="Nat. Med.">
        <title>A library of human gut bacterial isolates paired with longitudinal multiomics data enables mechanistic microbiome research.</title>
        <authorList>
            <person name="Poyet M."/>
            <person name="Groussin M."/>
            <person name="Gibbons S.M."/>
            <person name="Avila-Pacheco J."/>
            <person name="Jiang X."/>
            <person name="Kearney S.M."/>
            <person name="Perrotta A.R."/>
            <person name="Berdy B."/>
            <person name="Zhao S."/>
            <person name="Lieberman T.D."/>
            <person name="Swanson P.K."/>
            <person name="Smith M."/>
            <person name="Roesemann S."/>
            <person name="Alexander J.E."/>
            <person name="Rich S.A."/>
            <person name="Livny J."/>
            <person name="Vlamakis H."/>
            <person name="Clish C."/>
            <person name="Bullock K."/>
            <person name="Deik A."/>
            <person name="Scott J."/>
            <person name="Pierce K.A."/>
            <person name="Xavier R.J."/>
            <person name="Alm E.J."/>
        </authorList>
    </citation>
    <scope>NUCLEOTIDE SEQUENCE [LARGE SCALE GENOMIC DNA]</scope>
    <source>
        <strain evidence="8 9">BIOML-A2</strain>
    </source>
</reference>
<dbReference type="EMBL" id="WNCL01000023">
    <property type="protein sequence ID" value="MTU43618.1"/>
    <property type="molecule type" value="Genomic_DNA"/>
</dbReference>
<keyword evidence="5" id="KW-0697">Rotamase</keyword>
<feature type="domain" description="PpiC" evidence="7">
    <location>
        <begin position="126"/>
        <end position="218"/>
    </location>
</feature>
<dbReference type="PANTHER" id="PTHR47245:SF1">
    <property type="entry name" value="FOLDASE PROTEIN PRSA"/>
    <property type="match status" value="1"/>
</dbReference>
<name>A0A6I3S1X4_9BURK</name>
<comment type="similarity">
    <text evidence="2">Belongs to the PpiC/parvulin rotamase family.</text>
</comment>
<keyword evidence="6 8" id="KW-0413">Isomerase</keyword>
<evidence type="ECO:0000256" key="5">
    <source>
        <dbReference type="ARBA" id="ARBA00023110"/>
    </source>
</evidence>
<evidence type="ECO:0000256" key="6">
    <source>
        <dbReference type="ARBA" id="ARBA00023235"/>
    </source>
</evidence>
<comment type="catalytic activity">
    <reaction evidence="1">
        <text>[protein]-peptidylproline (omega=180) = [protein]-peptidylproline (omega=0)</text>
        <dbReference type="Rhea" id="RHEA:16237"/>
        <dbReference type="Rhea" id="RHEA-COMP:10747"/>
        <dbReference type="Rhea" id="RHEA-COMP:10748"/>
        <dbReference type="ChEBI" id="CHEBI:83833"/>
        <dbReference type="ChEBI" id="CHEBI:83834"/>
        <dbReference type="EC" id="5.2.1.8"/>
    </reaction>
</comment>
<dbReference type="AlphaFoldDB" id="A0A6I3S1X4"/>
<dbReference type="Gene3D" id="3.10.50.40">
    <property type="match status" value="1"/>
</dbReference>
<dbReference type="Proteomes" id="UP000462362">
    <property type="component" value="Unassembled WGS sequence"/>
</dbReference>
<sequence length="268" mass="29185">MKKLLLATALAALAAPVFAQTAFTVNGQTVSVADQQELMKVLADRGVKDQKQQLEAARSILAQEKLIEEAAKKANIAQDPAVKALIAERQTEIYSAELVRKNAAAHPLTDADLKKTYEEVKKQYDPNEIKVRHILVKTEQEAKDIIKSLNAGGDFATIAKEKSLDQGTAAQGGEIPFTNIRRIAIPGFAETAMALNKGALLPVPFHSALGYHVIQLQDKREVPLPSFDALKPQIQNLAAQRQAQQYMADLMKNAKIAEAAPAKKKSSK</sequence>
<dbReference type="GeneID" id="43348763"/>
<dbReference type="RefSeq" id="WP_008864171.1">
    <property type="nucleotide sequence ID" value="NZ_CAJUON010000008.1"/>
</dbReference>
<dbReference type="SUPFAM" id="SSF54534">
    <property type="entry name" value="FKBP-like"/>
    <property type="match status" value="1"/>
</dbReference>
<dbReference type="PROSITE" id="PS50198">
    <property type="entry name" value="PPIC_PPIASE_2"/>
    <property type="match status" value="1"/>
</dbReference>
<evidence type="ECO:0000259" key="7">
    <source>
        <dbReference type="PROSITE" id="PS50198"/>
    </source>
</evidence>
<dbReference type="Pfam" id="PF13145">
    <property type="entry name" value="Rotamase_2"/>
    <property type="match status" value="1"/>
</dbReference>
<comment type="caution">
    <text evidence="8">The sequence shown here is derived from an EMBL/GenBank/DDBJ whole genome shotgun (WGS) entry which is preliminary data.</text>
</comment>
<evidence type="ECO:0000313" key="9">
    <source>
        <dbReference type="Proteomes" id="UP000462362"/>
    </source>
</evidence>
<dbReference type="EC" id="5.2.1.8" evidence="3"/>
<keyword evidence="4" id="KW-0732">Signal</keyword>
<evidence type="ECO:0000256" key="3">
    <source>
        <dbReference type="ARBA" id="ARBA00013194"/>
    </source>
</evidence>
<evidence type="ECO:0000256" key="2">
    <source>
        <dbReference type="ARBA" id="ARBA00007656"/>
    </source>
</evidence>
<dbReference type="GO" id="GO:0003755">
    <property type="term" value="F:peptidyl-prolyl cis-trans isomerase activity"/>
    <property type="evidence" value="ECO:0007669"/>
    <property type="project" value="UniProtKB-KW"/>
</dbReference>
<evidence type="ECO:0000256" key="4">
    <source>
        <dbReference type="ARBA" id="ARBA00022729"/>
    </source>
</evidence>
<gene>
    <name evidence="8" type="ORF">GMD42_08265</name>
</gene>
<proteinExistence type="inferred from homology"/>
<evidence type="ECO:0000256" key="1">
    <source>
        <dbReference type="ARBA" id="ARBA00000971"/>
    </source>
</evidence>
<dbReference type="InterPro" id="IPR046357">
    <property type="entry name" value="PPIase_dom_sf"/>
</dbReference>
<protein>
    <recommendedName>
        <fullName evidence="3">peptidylprolyl isomerase</fullName>
        <ecNumber evidence="3">5.2.1.8</ecNumber>
    </recommendedName>
</protein>
<evidence type="ECO:0000313" key="8">
    <source>
        <dbReference type="EMBL" id="MTU43618.1"/>
    </source>
</evidence>